<dbReference type="CDD" id="cd04924">
    <property type="entry name" value="ACT_AK-Arch_2"/>
    <property type="match status" value="1"/>
</dbReference>
<dbReference type="NCBIfam" id="TIGR00656">
    <property type="entry name" value="asp_kin_monofn"/>
    <property type="match status" value="1"/>
</dbReference>
<dbReference type="InterPro" id="IPR054352">
    <property type="entry name" value="ACT_Aspartokinase"/>
</dbReference>
<dbReference type="GeneID" id="10394483"/>
<keyword evidence="11" id="KW-1185">Reference proteome</keyword>
<evidence type="ECO:0000256" key="5">
    <source>
        <dbReference type="ARBA" id="ARBA00022840"/>
    </source>
</evidence>
<dbReference type="PANTHER" id="PTHR21499">
    <property type="entry name" value="ASPARTATE KINASE"/>
    <property type="match status" value="1"/>
</dbReference>
<proteinExistence type="inferred from homology"/>
<gene>
    <name evidence="10" type="ordered locus">Arcve_1361</name>
</gene>
<dbReference type="NCBIfam" id="NF004938">
    <property type="entry name" value="PRK06291.1"/>
    <property type="match status" value="1"/>
</dbReference>
<dbReference type="Gene3D" id="3.40.1160.10">
    <property type="entry name" value="Acetylglutamate kinase-like"/>
    <property type="match status" value="1"/>
</dbReference>
<feature type="domain" description="ACT" evidence="9">
    <location>
        <begin position="399"/>
        <end position="462"/>
    </location>
</feature>
<dbReference type="HOGENOM" id="CLU_009116_6_1_2"/>
<dbReference type="InterPro" id="IPR045865">
    <property type="entry name" value="ACT-like_dom_sf"/>
</dbReference>
<evidence type="ECO:0000256" key="1">
    <source>
        <dbReference type="ARBA" id="ARBA00010122"/>
    </source>
</evidence>
<evidence type="ECO:0000313" key="11">
    <source>
        <dbReference type="Proteomes" id="UP000008136"/>
    </source>
</evidence>
<evidence type="ECO:0000256" key="2">
    <source>
        <dbReference type="ARBA" id="ARBA00022679"/>
    </source>
</evidence>
<dbReference type="InterPro" id="IPR001341">
    <property type="entry name" value="Asp_kinase"/>
</dbReference>
<dbReference type="PROSITE" id="PS51671">
    <property type="entry name" value="ACT"/>
    <property type="match status" value="1"/>
</dbReference>
<dbReference type="FunFam" id="3.30.2130.10:FF:000001">
    <property type="entry name" value="Bifunctional aspartokinase/homoserine dehydrogenase"/>
    <property type="match status" value="1"/>
</dbReference>
<protein>
    <recommendedName>
        <fullName evidence="7">Aspartokinase</fullName>
        <ecNumber evidence="7">2.7.2.4</ecNumber>
    </recommendedName>
</protein>
<comment type="pathway">
    <text evidence="8">Amino-acid biosynthesis; L-threonine biosynthesis; L-threonine from L-aspartate: step 1/5.</text>
</comment>
<dbReference type="InterPro" id="IPR036393">
    <property type="entry name" value="AceGlu_kinase-like_sf"/>
</dbReference>
<sequence length="462" mass="49515">MRIVMKFGGASVKDGNSILHCAKLVKRFSTDNEIVVVVSAMAGVTDSLVHAARKCYTEQSPGFIKMFIAELAKRHYDAVNTAVAEPHRQRVIAHIDRLIDELEKVLLGISYLGELTRRSEDYILSFGERLSAPIVSAALLSIGVDSLALTGGDAGIVTNRNFGRAKPIPGVYSIIKSRLEPLLTIKHTVPVVTGFIGATEDGNITTLGRGGSDLTATLIAAALDADEVWLWKEVDGVLTTDPKIVPEARVIPEISYQEAMELSHFGAKILHPRALEPVMLKKIPVRIKNTFNPEAPGTVISDGCESTKDIVKALSLIEKVAIVNVSGAGFDFAEVMADVFRRLANERVNVIMVSQSSSELNLSIVVDESDVGRAMRVLKHMVNGTISISKLEDVAVVSAVGAGMAGTPGVAGRIFSALGKNGINVIMISQSCSEYNVSFAVSKADGRKAVKILHDEFRLGGS</sequence>
<evidence type="ECO:0000256" key="8">
    <source>
        <dbReference type="RuleBase" id="RU004249"/>
    </source>
</evidence>
<name>F2KNG3_ARCVS</name>
<dbReference type="SUPFAM" id="SSF53633">
    <property type="entry name" value="Carbamate kinase-like"/>
    <property type="match status" value="1"/>
</dbReference>
<dbReference type="KEGG" id="ave:Arcve_1361"/>
<dbReference type="RefSeq" id="WP_013684026.1">
    <property type="nucleotide sequence ID" value="NC_015320.1"/>
</dbReference>
<evidence type="ECO:0000259" key="9">
    <source>
        <dbReference type="PROSITE" id="PS51671"/>
    </source>
</evidence>
<dbReference type="GO" id="GO:0009089">
    <property type="term" value="P:lysine biosynthetic process via diaminopimelate"/>
    <property type="evidence" value="ECO:0007669"/>
    <property type="project" value="UniProtKB-UniPathway"/>
</dbReference>
<evidence type="ECO:0000256" key="7">
    <source>
        <dbReference type="RuleBase" id="RU003448"/>
    </source>
</evidence>
<dbReference type="UniPathway" id="UPA00050">
    <property type="reaction ID" value="UER00461"/>
</dbReference>
<evidence type="ECO:0000256" key="4">
    <source>
        <dbReference type="ARBA" id="ARBA00022777"/>
    </source>
</evidence>
<dbReference type="EC" id="2.7.2.4" evidence="7"/>
<evidence type="ECO:0000313" key="10">
    <source>
        <dbReference type="EMBL" id="AEA47365.1"/>
    </source>
</evidence>
<dbReference type="AlphaFoldDB" id="F2KNG3"/>
<evidence type="ECO:0000256" key="3">
    <source>
        <dbReference type="ARBA" id="ARBA00022741"/>
    </source>
</evidence>
<dbReference type="InterPro" id="IPR041746">
    <property type="entry name" value="AK-LysC-like"/>
</dbReference>
<organism evidence="10 11">
    <name type="scientific">Archaeoglobus veneficus (strain DSM 11195 / SNP6)</name>
    <dbReference type="NCBI Taxonomy" id="693661"/>
    <lineage>
        <taxon>Archaea</taxon>
        <taxon>Methanobacteriati</taxon>
        <taxon>Methanobacteriota</taxon>
        <taxon>Archaeoglobi</taxon>
        <taxon>Archaeoglobales</taxon>
        <taxon>Archaeoglobaceae</taxon>
        <taxon>Archaeoglobus</taxon>
    </lineage>
</organism>
<dbReference type="PIRSF" id="PIRSF000726">
    <property type="entry name" value="Asp_kin"/>
    <property type="match status" value="1"/>
</dbReference>
<dbReference type="InterPro" id="IPR005260">
    <property type="entry name" value="Asp_kin_monofn"/>
</dbReference>
<dbReference type="GO" id="GO:0005524">
    <property type="term" value="F:ATP binding"/>
    <property type="evidence" value="ECO:0007669"/>
    <property type="project" value="UniProtKB-KW"/>
</dbReference>
<dbReference type="GO" id="GO:0004072">
    <property type="term" value="F:aspartate kinase activity"/>
    <property type="evidence" value="ECO:0007669"/>
    <property type="project" value="UniProtKB-EC"/>
</dbReference>
<dbReference type="UniPathway" id="UPA00051">
    <property type="reaction ID" value="UER00462"/>
</dbReference>
<dbReference type="eggNOG" id="arCOG00861">
    <property type="taxonomic scope" value="Archaea"/>
</dbReference>
<accession>F2KNG3</accession>
<dbReference type="Proteomes" id="UP000008136">
    <property type="component" value="Chromosome"/>
</dbReference>
<dbReference type="OrthoDB" id="8904at2157"/>
<comment type="similarity">
    <text evidence="1 7">Belongs to the aspartokinase family.</text>
</comment>
<evidence type="ECO:0000256" key="6">
    <source>
        <dbReference type="ARBA" id="ARBA00047872"/>
    </source>
</evidence>
<dbReference type="Pfam" id="PF22468">
    <property type="entry name" value="ACT_9"/>
    <property type="match status" value="2"/>
</dbReference>
<dbReference type="STRING" id="693661.Arcve_1361"/>
<dbReference type="GO" id="GO:0009090">
    <property type="term" value="P:homoserine biosynthetic process"/>
    <property type="evidence" value="ECO:0007669"/>
    <property type="project" value="TreeGrafter"/>
</dbReference>
<dbReference type="EMBL" id="CP002588">
    <property type="protein sequence ID" value="AEA47365.1"/>
    <property type="molecule type" value="Genomic_DNA"/>
</dbReference>
<dbReference type="Gene3D" id="3.30.2130.10">
    <property type="entry name" value="VC0802-like"/>
    <property type="match status" value="1"/>
</dbReference>
<dbReference type="GO" id="GO:0009088">
    <property type="term" value="P:threonine biosynthetic process"/>
    <property type="evidence" value="ECO:0007669"/>
    <property type="project" value="UniProtKB-UniPathway"/>
</dbReference>
<comment type="pathway">
    <text evidence="8">Amino-acid biosynthesis; L-lysine biosynthesis via DAP pathway; (S)-tetrahydrodipicolinate from L-aspartate: step 1/4.</text>
</comment>
<dbReference type="Pfam" id="PF00696">
    <property type="entry name" value="AA_kinase"/>
    <property type="match status" value="1"/>
</dbReference>
<keyword evidence="8" id="KW-0028">Amino-acid biosynthesis</keyword>
<reference evidence="10 11" key="1">
    <citation type="submission" date="2011-03" db="EMBL/GenBank/DDBJ databases">
        <title>The complete genome of Archaeoglobus veneficus SNP6.</title>
        <authorList>
            <consortium name="US DOE Joint Genome Institute (JGI-PGF)"/>
            <person name="Lucas S."/>
            <person name="Copeland A."/>
            <person name="Lapidus A."/>
            <person name="Bruce D."/>
            <person name="Goodwin L."/>
            <person name="Pitluck S."/>
            <person name="Kyrpides N."/>
            <person name="Mavromatis K."/>
            <person name="Pagani I."/>
            <person name="Ivanova N."/>
            <person name="Mikhailova N."/>
            <person name="Lu M."/>
            <person name="Detter J.C."/>
            <person name="Tapia R."/>
            <person name="Han C."/>
            <person name="Land M."/>
            <person name="Hauser L."/>
            <person name="Markowitz V."/>
            <person name="Cheng J.-F."/>
            <person name="Hugenholtz P."/>
            <person name="Woyke T."/>
            <person name="Wu D."/>
            <person name="Spring S."/>
            <person name="Brambilla E."/>
            <person name="Klenk H.-P."/>
            <person name="Eisen J.A."/>
        </authorList>
    </citation>
    <scope>NUCLEOTIDE SEQUENCE [LARGE SCALE GENOMIC DNA]</scope>
    <source>
        <strain>SNP6</strain>
    </source>
</reference>
<keyword evidence="4 7" id="KW-0418">Kinase</keyword>
<keyword evidence="5" id="KW-0067">ATP-binding</keyword>
<dbReference type="SUPFAM" id="SSF55021">
    <property type="entry name" value="ACT-like"/>
    <property type="match status" value="2"/>
</dbReference>
<dbReference type="InterPro" id="IPR002912">
    <property type="entry name" value="ACT_dom"/>
</dbReference>
<dbReference type="UniPathway" id="UPA00034">
    <property type="reaction ID" value="UER00015"/>
</dbReference>
<dbReference type="PANTHER" id="PTHR21499:SF59">
    <property type="entry name" value="ASPARTOKINASE"/>
    <property type="match status" value="1"/>
</dbReference>
<dbReference type="NCBIfam" id="TIGR00657">
    <property type="entry name" value="asp_kinases"/>
    <property type="match status" value="1"/>
</dbReference>
<dbReference type="CDD" id="cd04244">
    <property type="entry name" value="AAK_AK-LysC-like"/>
    <property type="match status" value="1"/>
</dbReference>
<dbReference type="InterPro" id="IPR001048">
    <property type="entry name" value="Asp/Glu/Uridylate_kinase"/>
</dbReference>
<keyword evidence="2 7" id="KW-0808">Transferase</keyword>
<keyword evidence="3" id="KW-0547">Nucleotide-binding</keyword>
<comment type="pathway">
    <text evidence="8">Amino-acid biosynthesis; L-methionine biosynthesis via de novo pathway; L-homoserine from L-aspartate: step 1/3.</text>
</comment>
<dbReference type="CDD" id="cd04921">
    <property type="entry name" value="ACT_AKi-HSDH-ThrA-like_1"/>
    <property type="match status" value="1"/>
</dbReference>
<dbReference type="GO" id="GO:0005829">
    <property type="term" value="C:cytosol"/>
    <property type="evidence" value="ECO:0007669"/>
    <property type="project" value="TreeGrafter"/>
</dbReference>
<dbReference type="Gene3D" id="3.30.70.260">
    <property type="match status" value="1"/>
</dbReference>
<comment type="catalytic activity">
    <reaction evidence="6 7">
        <text>L-aspartate + ATP = 4-phospho-L-aspartate + ADP</text>
        <dbReference type="Rhea" id="RHEA:23776"/>
        <dbReference type="ChEBI" id="CHEBI:29991"/>
        <dbReference type="ChEBI" id="CHEBI:30616"/>
        <dbReference type="ChEBI" id="CHEBI:57535"/>
        <dbReference type="ChEBI" id="CHEBI:456216"/>
        <dbReference type="EC" id="2.7.2.4"/>
    </reaction>
</comment>